<dbReference type="AlphaFoldDB" id="A0A3E0WWN3"/>
<comment type="caution">
    <text evidence="3">The sequence shown here is derived from an EMBL/GenBank/DDBJ whole genome shotgun (WGS) entry which is preliminary data.</text>
</comment>
<dbReference type="InterPro" id="IPR019196">
    <property type="entry name" value="ABC_transp_unknown"/>
</dbReference>
<proteinExistence type="predicted"/>
<dbReference type="OrthoDB" id="8530910at2"/>
<organism evidence="3 4">
    <name type="scientific">Alkalilimnicola ehrlichii</name>
    <dbReference type="NCBI Taxonomy" id="351052"/>
    <lineage>
        <taxon>Bacteria</taxon>
        <taxon>Pseudomonadati</taxon>
        <taxon>Pseudomonadota</taxon>
        <taxon>Gammaproteobacteria</taxon>
        <taxon>Chromatiales</taxon>
        <taxon>Ectothiorhodospiraceae</taxon>
        <taxon>Alkalilimnicola</taxon>
    </lineage>
</organism>
<keyword evidence="1" id="KW-0812">Transmembrane</keyword>
<keyword evidence="4" id="KW-1185">Reference proteome</keyword>
<accession>A0A3E0WWN3</accession>
<evidence type="ECO:0000259" key="2">
    <source>
        <dbReference type="Pfam" id="PF09822"/>
    </source>
</evidence>
<feature type="domain" description="ABC-type uncharacterised transport system" evidence="2">
    <location>
        <begin position="148"/>
        <end position="387"/>
    </location>
</feature>
<name>A0A3E0WWN3_9GAMM</name>
<gene>
    <name evidence="3" type="ORF">CAL65_08960</name>
</gene>
<dbReference type="PROSITE" id="PS51257">
    <property type="entry name" value="PROKAR_LIPOPROTEIN"/>
    <property type="match status" value="1"/>
</dbReference>
<evidence type="ECO:0000256" key="1">
    <source>
        <dbReference type="SAM" id="Phobius"/>
    </source>
</evidence>
<reference evidence="4" key="1">
    <citation type="submission" date="2017-05" db="EMBL/GenBank/DDBJ databases">
        <authorList>
            <person name="Sharma S."/>
            <person name="Sidhu C."/>
            <person name="Pinnaka A.K."/>
        </authorList>
    </citation>
    <scope>NUCLEOTIDE SEQUENCE [LARGE SCALE GENOMIC DNA]</scope>
    <source>
        <strain evidence="4">AK93</strain>
    </source>
</reference>
<dbReference type="RefSeq" id="WP_116301748.1">
    <property type="nucleotide sequence ID" value="NZ_NFZV01000006.1"/>
</dbReference>
<dbReference type="InterPro" id="IPR029062">
    <property type="entry name" value="Class_I_gatase-like"/>
</dbReference>
<protein>
    <recommendedName>
        <fullName evidence="2">ABC-type uncharacterized transport system domain-containing protein</fullName>
    </recommendedName>
</protein>
<dbReference type="Pfam" id="PF09822">
    <property type="entry name" value="ABC_transp_aux"/>
    <property type="match status" value="1"/>
</dbReference>
<dbReference type="EMBL" id="NFZW01000007">
    <property type="protein sequence ID" value="RFA37410.1"/>
    <property type="molecule type" value="Genomic_DNA"/>
</dbReference>
<sequence>MNRRLWLRINGFLFAVLFLSCLAAIAWLSQRHDVSWQWAGAAQTQVTEPSRRLVAQMEQPVMVYAFVPEGHFLERHLEGLFSRYQRHKADFSWQFINPEARPDLVRRMGVGSAGEVVIEYGERREHVEVPNEAHISAALERLQRGSGQRIGFLTGHGERSLHGQANYDLGSFGRALEGKGYYLQALRLAASGQVPAEIDLLLINGPQTDLLPGAVRAVRQYVERGGNLLWLYEPGDAERFPELIQHLGVLPVDGVVTDPKSREMLAIDDPRLILLEDYPAHAITQRLSGLTLFPQIRPLGLLEDSVWLAEPLLITAARHQLAPDFDKAPEERIELAEDERLMLAVSLTRDVLGSEGELRQQRAAMIGDGDFLSNTYIGNGANLQLGLNIVDWLTESEVFLDLYTQAAPDQRLNLRGWQTLAIGFGFLLVLPLAFLAVGGWHWWRRRSG</sequence>
<keyword evidence="1" id="KW-1133">Transmembrane helix</keyword>
<dbReference type="SUPFAM" id="SSF52317">
    <property type="entry name" value="Class I glutamine amidotransferase-like"/>
    <property type="match status" value="1"/>
</dbReference>
<evidence type="ECO:0000313" key="3">
    <source>
        <dbReference type="EMBL" id="RFA37410.1"/>
    </source>
</evidence>
<dbReference type="Proteomes" id="UP000256763">
    <property type="component" value="Unassembled WGS sequence"/>
</dbReference>
<evidence type="ECO:0000313" key="4">
    <source>
        <dbReference type="Proteomes" id="UP000256763"/>
    </source>
</evidence>
<feature type="transmembrane region" description="Helical" evidence="1">
    <location>
        <begin position="420"/>
        <end position="443"/>
    </location>
</feature>
<keyword evidence="1" id="KW-0472">Membrane</keyword>